<dbReference type="InterPro" id="IPR009022">
    <property type="entry name" value="EFG_III"/>
</dbReference>
<comment type="similarity">
    <text evidence="1 7">Belongs to the TRAFAC class translation factor GTPase superfamily. Classic translation factor GTPase family. EF-G/EF-2 subfamily.</text>
</comment>
<dbReference type="InterPro" id="IPR005517">
    <property type="entry name" value="Transl_elong_EFG/EF2_IV"/>
</dbReference>
<dbReference type="EMBL" id="OY726394">
    <property type="protein sequence ID" value="CAJ1494092.1"/>
    <property type="molecule type" value="Genomic_DNA"/>
</dbReference>
<dbReference type="InterPro" id="IPR014721">
    <property type="entry name" value="Ribsml_uS5_D2-typ_fold_subgr"/>
</dbReference>
<evidence type="ECO:0000256" key="3">
    <source>
        <dbReference type="ARBA" id="ARBA00022768"/>
    </source>
</evidence>
<dbReference type="InterPro" id="IPR041095">
    <property type="entry name" value="EFG_II"/>
</dbReference>
<dbReference type="InterPro" id="IPR004161">
    <property type="entry name" value="EFTu-like_2"/>
</dbReference>
<dbReference type="InterPro" id="IPR000795">
    <property type="entry name" value="T_Tr_GTP-bd_dom"/>
</dbReference>
<dbReference type="InterPro" id="IPR005225">
    <property type="entry name" value="Small_GTP-bd"/>
</dbReference>
<keyword evidence="2 7" id="KW-0547">Nucleotide-binding</keyword>
<name>A0ABM9L7M5_9MYCO</name>
<dbReference type="RefSeq" id="WP_308475586.1">
    <property type="nucleotide sequence ID" value="NZ_OY726394.1"/>
</dbReference>
<evidence type="ECO:0000313" key="11">
    <source>
        <dbReference type="Proteomes" id="UP001190336"/>
    </source>
</evidence>
<dbReference type="Gene3D" id="3.30.70.240">
    <property type="match status" value="1"/>
</dbReference>
<dbReference type="Pfam" id="PF00009">
    <property type="entry name" value="GTP_EFTU"/>
    <property type="match status" value="1"/>
</dbReference>
<dbReference type="SUPFAM" id="SSF54980">
    <property type="entry name" value="EF-G C-terminal domain-like"/>
    <property type="match status" value="2"/>
</dbReference>
<comment type="function">
    <text evidence="6 7">Catalyzes the GTP-dependent ribosomal translocation step during translation elongation. During this step, the ribosome changes from the pre-translocational (PRE) to the post-translocational (POST) state as the newly formed A-site-bound peptidyl-tRNA and P-site-bound deacylated tRNA move to the P and E sites, respectively. Catalyzes the coordinated movement of the two tRNA molecules, the mRNA and conformational changes in the ribosome.</text>
</comment>
<sequence>MAQDVLTDLNKVRNIGIMAHIDAGKTTTTERILFYTGVNYKLGETHDGASTTDWMEQEQERGITITSAAVTCFWNQNQINIIDTPGHVDFTVEVERSLRVLDGAVAVFDGKEGVEPQSEQVWRQADKYDVPRICFVNKMDKLGADFYFTVRTIEERLGARPLVIQLPIGAENDFEGIVDLVEMNAKVWRGDTKLGESYETIEIPADLADKAAEYRTALLETVAETDEALLEKYLGGEELSVEEIKGGIRKLTVTSELYPVLCGSAFKNKGVQPMLDAVIDYLPSPLDVESVQGHVPGKEDEIISRKPSIDEPFSALAFKIAVHPFFGKLTYVRVYSGKVDSGAQVVNSTKGKKERLGKLFQMHSNKENPVDTVSAGHIYAVIGLKDTTTGDTLCDPNKQIVLESMTFPAPVIEVAIEPKTKSDQEKLGLAIQKLAEEDPTFKVHLDQETGQTVIGGMGELHLDILVDRMRREFKVEANVGKPQVAYKETIRKKVEKVEYTHKKQTGGSGQFAKVLIDVEPFTGEDGATYEFENKVTGGRVPREYIPAVDAGAQDAMQYGVLAGYPLVNIKVTLTDGQYHDVDSSEMAFKVAGSQALKKAAAAAQPVILEPIMAVEVTTPEDYMGDVIGDLNSRRGQIQAMEERSGARVVKAQVPLSEMFGYVGDLRSKTQGRANYSMVFDSYAEVPAQVAKEIIAKATGE</sequence>
<proteinExistence type="inferred from homology"/>
<dbReference type="InterPro" id="IPR004540">
    <property type="entry name" value="Transl_elong_EFG/EF2"/>
</dbReference>
<dbReference type="Gene3D" id="2.40.30.10">
    <property type="entry name" value="Translation factors"/>
    <property type="match status" value="1"/>
</dbReference>
<dbReference type="Pfam" id="PF14492">
    <property type="entry name" value="EFG_III"/>
    <property type="match status" value="1"/>
</dbReference>
<dbReference type="InterPro" id="IPR035647">
    <property type="entry name" value="EFG_III/V"/>
</dbReference>
<dbReference type="InterPro" id="IPR000640">
    <property type="entry name" value="EFG_V-like"/>
</dbReference>
<dbReference type="CDD" id="cd01434">
    <property type="entry name" value="EFG_mtEFG1_IV"/>
    <property type="match status" value="1"/>
</dbReference>
<dbReference type="InterPro" id="IPR035649">
    <property type="entry name" value="EFG_V"/>
</dbReference>
<keyword evidence="3 7" id="KW-0251">Elongation factor</keyword>
<evidence type="ECO:0000259" key="9">
    <source>
        <dbReference type="PROSITE" id="PS51722"/>
    </source>
</evidence>
<keyword evidence="11" id="KW-1185">Reference proteome</keyword>
<dbReference type="GO" id="GO:0003746">
    <property type="term" value="F:translation elongation factor activity"/>
    <property type="evidence" value="ECO:0007669"/>
    <property type="project" value="UniProtKB-KW"/>
</dbReference>
<evidence type="ECO:0000256" key="1">
    <source>
        <dbReference type="ARBA" id="ARBA00005870"/>
    </source>
</evidence>
<evidence type="ECO:0000313" key="10">
    <source>
        <dbReference type="EMBL" id="CAJ1494092.1"/>
    </source>
</evidence>
<keyword evidence="7" id="KW-0963">Cytoplasm</keyword>
<evidence type="ECO:0000256" key="2">
    <source>
        <dbReference type="ARBA" id="ARBA00022741"/>
    </source>
</evidence>
<dbReference type="NCBIfam" id="TIGR00484">
    <property type="entry name" value="EF-G"/>
    <property type="match status" value="1"/>
</dbReference>
<dbReference type="PRINTS" id="PR00315">
    <property type="entry name" value="ELONGATNFCT"/>
</dbReference>
<evidence type="ECO:0000256" key="6">
    <source>
        <dbReference type="ARBA" id="ARBA00024731"/>
    </source>
</evidence>
<dbReference type="SMART" id="SM00889">
    <property type="entry name" value="EFG_IV"/>
    <property type="match status" value="1"/>
</dbReference>
<dbReference type="SMART" id="SM00838">
    <property type="entry name" value="EFG_C"/>
    <property type="match status" value="1"/>
</dbReference>
<reference evidence="10 11" key="1">
    <citation type="submission" date="2023-08" db="EMBL/GenBank/DDBJ databases">
        <authorList>
            <person name="Folkvardsen B D."/>
            <person name="Norman A."/>
        </authorList>
    </citation>
    <scope>NUCLEOTIDE SEQUENCE [LARGE SCALE GENOMIC DNA]</scope>
    <source>
        <strain evidence="10 11">Mu0083</strain>
    </source>
</reference>
<dbReference type="SUPFAM" id="SSF50447">
    <property type="entry name" value="Translation proteins"/>
    <property type="match status" value="1"/>
</dbReference>
<dbReference type="Gene3D" id="3.30.70.870">
    <property type="entry name" value="Elongation Factor G (Translational Gtpase), domain 3"/>
    <property type="match status" value="1"/>
</dbReference>
<dbReference type="CDD" id="cd16262">
    <property type="entry name" value="EFG_III"/>
    <property type="match status" value="1"/>
</dbReference>
<dbReference type="Pfam" id="PF03144">
    <property type="entry name" value="GTP_EFTU_D2"/>
    <property type="match status" value="1"/>
</dbReference>
<dbReference type="Pfam" id="PF03764">
    <property type="entry name" value="EFG_IV"/>
    <property type="match status" value="1"/>
</dbReference>
<dbReference type="PANTHER" id="PTHR43261">
    <property type="entry name" value="TRANSLATION ELONGATION FACTOR G-RELATED"/>
    <property type="match status" value="1"/>
</dbReference>
<dbReference type="InterPro" id="IPR047872">
    <property type="entry name" value="EFG_IV"/>
</dbReference>
<feature type="domain" description="Tr-type G" evidence="9">
    <location>
        <begin position="10"/>
        <end position="286"/>
    </location>
</feature>
<organism evidence="10 11">
    <name type="scientific">[Mycobacterium] kokjensenii</name>
    <dbReference type="NCBI Taxonomy" id="3064287"/>
    <lineage>
        <taxon>Bacteria</taxon>
        <taxon>Bacillati</taxon>
        <taxon>Actinomycetota</taxon>
        <taxon>Actinomycetes</taxon>
        <taxon>Mycobacteriales</taxon>
        <taxon>Mycobacteriaceae</taxon>
        <taxon>Mycolicibacter</taxon>
    </lineage>
</organism>
<evidence type="ECO:0000256" key="5">
    <source>
        <dbReference type="ARBA" id="ARBA00023134"/>
    </source>
</evidence>
<evidence type="ECO:0000256" key="7">
    <source>
        <dbReference type="HAMAP-Rule" id="MF_00054"/>
    </source>
</evidence>
<keyword evidence="5 7" id="KW-0342">GTP-binding</keyword>
<dbReference type="InterPro" id="IPR009000">
    <property type="entry name" value="Transl_B-barrel_sf"/>
</dbReference>
<dbReference type="CDD" id="cd04088">
    <property type="entry name" value="EFG_mtEFG_II"/>
    <property type="match status" value="1"/>
</dbReference>
<feature type="binding site" evidence="7">
    <location>
        <begin position="83"/>
        <end position="87"/>
    </location>
    <ligand>
        <name>GTP</name>
        <dbReference type="ChEBI" id="CHEBI:37565"/>
    </ligand>
</feature>
<dbReference type="PANTHER" id="PTHR43261:SF1">
    <property type="entry name" value="RIBOSOME-RELEASING FACTOR 2, MITOCHONDRIAL"/>
    <property type="match status" value="1"/>
</dbReference>
<dbReference type="InterPro" id="IPR031157">
    <property type="entry name" value="G_TR_CS"/>
</dbReference>
<accession>A0ABM9L7M5</accession>
<dbReference type="Gene3D" id="3.40.50.300">
    <property type="entry name" value="P-loop containing nucleotide triphosphate hydrolases"/>
    <property type="match status" value="1"/>
</dbReference>
<dbReference type="HAMAP" id="MF_00054_B">
    <property type="entry name" value="EF_G_EF_2_B"/>
    <property type="match status" value="1"/>
</dbReference>
<dbReference type="SUPFAM" id="SSF54211">
    <property type="entry name" value="Ribosomal protein S5 domain 2-like"/>
    <property type="match status" value="1"/>
</dbReference>
<evidence type="ECO:0000256" key="8">
    <source>
        <dbReference type="NCBIfam" id="TIGR00484"/>
    </source>
</evidence>
<evidence type="ECO:0000256" key="4">
    <source>
        <dbReference type="ARBA" id="ARBA00022917"/>
    </source>
</evidence>
<keyword evidence="4 7" id="KW-0648">Protein biosynthesis</keyword>
<dbReference type="SUPFAM" id="SSF52540">
    <property type="entry name" value="P-loop containing nucleoside triphosphate hydrolases"/>
    <property type="match status" value="1"/>
</dbReference>
<dbReference type="PROSITE" id="PS00301">
    <property type="entry name" value="G_TR_1"/>
    <property type="match status" value="1"/>
</dbReference>
<protein>
    <recommendedName>
        <fullName evidence="7 8">Elongation factor G</fullName>
        <shortName evidence="7">EF-G</shortName>
    </recommendedName>
</protein>
<dbReference type="CDD" id="cd01886">
    <property type="entry name" value="EF-G"/>
    <property type="match status" value="1"/>
</dbReference>
<dbReference type="Pfam" id="PF00679">
    <property type="entry name" value="EFG_C"/>
    <property type="match status" value="1"/>
</dbReference>
<dbReference type="CDD" id="cd03713">
    <property type="entry name" value="EFG_mtEFG_C"/>
    <property type="match status" value="1"/>
</dbReference>
<dbReference type="InterPro" id="IPR027417">
    <property type="entry name" value="P-loop_NTPase"/>
</dbReference>
<comment type="subcellular location">
    <subcellularLocation>
        <location evidence="7">Cytoplasm</location>
    </subcellularLocation>
</comment>
<dbReference type="NCBIfam" id="NF009381">
    <property type="entry name" value="PRK12740.1-5"/>
    <property type="match status" value="1"/>
</dbReference>
<feature type="binding site" evidence="7">
    <location>
        <begin position="19"/>
        <end position="26"/>
    </location>
    <ligand>
        <name>GTP</name>
        <dbReference type="ChEBI" id="CHEBI:37565"/>
    </ligand>
</feature>
<dbReference type="InterPro" id="IPR020568">
    <property type="entry name" value="Ribosomal_Su5_D2-typ_SF"/>
</dbReference>
<dbReference type="PROSITE" id="PS51722">
    <property type="entry name" value="G_TR_2"/>
    <property type="match status" value="1"/>
</dbReference>
<feature type="binding site" evidence="7">
    <location>
        <begin position="137"/>
        <end position="140"/>
    </location>
    <ligand>
        <name>GTP</name>
        <dbReference type="ChEBI" id="CHEBI:37565"/>
    </ligand>
</feature>
<dbReference type="NCBIfam" id="NF009379">
    <property type="entry name" value="PRK12740.1-3"/>
    <property type="match status" value="1"/>
</dbReference>
<gene>
    <name evidence="7 10" type="primary">fusA</name>
    <name evidence="10" type="ORF">MU0083_000649</name>
</gene>
<dbReference type="NCBIfam" id="TIGR00231">
    <property type="entry name" value="small_GTP"/>
    <property type="match status" value="1"/>
</dbReference>
<dbReference type="Gene3D" id="3.30.230.10">
    <property type="match status" value="1"/>
</dbReference>
<dbReference type="Proteomes" id="UP001190336">
    <property type="component" value="Chromosome"/>
</dbReference>